<dbReference type="AlphaFoldDB" id="A0A1H2EP43"/>
<reference evidence="2" key="1">
    <citation type="submission" date="2016-10" db="EMBL/GenBank/DDBJ databases">
        <authorList>
            <person name="Varghese N."/>
            <person name="Submissions S."/>
        </authorList>
    </citation>
    <scope>NUCLEOTIDE SEQUENCE [LARGE SCALE GENOMIC DNA]</scope>
    <source>
        <strain evidence="2">CECT 8338</strain>
    </source>
</reference>
<dbReference type="STRING" id="1434072.SAMN05216210_0909"/>
<dbReference type="Gene3D" id="3.40.50.1820">
    <property type="entry name" value="alpha/beta hydrolase"/>
    <property type="match status" value="1"/>
</dbReference>
<keyword evidence="2" id="KW-1185">Reference proteome</keyword>
<dbReference type="OrthoDB" id="9814831at2"/>
<dbReference type="RefSeq" id="WP_092384569.1">
    <property type="nucleotide sequence ID" value="NZ_LT629787.1"/>
</dbReference>
<evidence type="ECO:0008006" key="3">
    <source>
        <dbReference type="Google" id="ProtNLM"/>
    </source>
</evidence>
<dbReference type="InterPro" id="IPR029058">
    <property type="entry name" value="AB_hydrolase_fold"/>
</dbReference>
<dbReference type="Proteomes" id="UP000243924">
    <property type="component" value="Chromosome I"/>
</dbReference>
<organism evidence="1 2">
    <name type="scientific">Halopseudomonas salegens</name>
    <dbReference type="NCBI Taxonomy" id="1434072"/>
    <lineage>
        <taxon>Bacteria</taxon>
        <taxon>Pseudomonadati</taxon>
        <taxon>Pseudomonadota</taxon>
        <taxon>Gammaproteobacteria</taxon>
        <taxon>Pseudomonadales</taxon>
        <taxon>Pseudomonadaceae</taxon>
        <taxon>Halopseudomonas</taxon>
    </lineage>
</organism>
<dbReference type="InterPro" id="IPR008886">
    <property type="entry name" value="UPF0227/Esterase_YqiA"/>
</dbReference>
<dbReference type="PANTHER" id="PTHR35602">
    <property type="entry name" value="ESTERASE YQIA-RELATED"/>
    <property type="match status" value="1"/>
</dbReference>
<sequence length="180" mass="19233">MNIHYLHGFASAFDPDSAKLQTLGKLGPVSGQAIDYTLPTGQLIDNALEQGPWDRVELIAGTSMGGWLAAVLGTRLGIPFVAINPSVQPQRTLGKYIGPGVDFQNQPYELTAAAVDSYFNLPTGGQGLILLDEGDEVIDAQATRAALQDHYPVICFPGGNHRFAHMEAALPKIQAFLEGC</sequence>
<dbReference type="SUPFAM" id="SSF53474">
    <property type="entry name" value="alpha/beta-Hydrolases"/>
    <property type="match status" value="1"/>
</dbReference>
<dbReference type="PANTHER" id="PTHR35602:SF2">
    <property type="entry name" value="UPF0227 PROTEIN YCFP"/>
    <property type="match status" value="1"/>
</dbReference>
<evidence type="ECO:0000313" key="2">
    <source>
        <dbReference type="Proteomes" id="UP000243924"/>
    </source>
</evidence>
<name>A0A1H2EP43_9GAMM</name>
<evidence type="ECO:0000313" key="1">
    <source>
        <dbReference type="EMBL" id="SDT96814.1"/>
    </source>
</evidence>
<proteinExistence type="predicted"/>
<accession>A0A1H2EP43</accession>
<dbReference type="EMBL" id="LT629787">
    <property type="protein sequence ID" value="SDT96814.1"/>
    <property type="molecule type" value="Genomic_DNA"/>
</dbReference>
<protein>
    <recommendedName>
        <fullName evidence="3">Esterase</fullName>
    </recommendedName>
</protein>
<dbReference type="Pfam" id="PF05728">
    <property type="entry name" value="UPF0227"/>
    <property type="match status" value="1"/>
</dbReference>
<gene>
    <name evidence="1" type="ORF">SAMN05216210_0909</name>
</gene>